<dbReference type="OrthoDB" id="371333at2"/>
<dbReference type="SUPFAM" id="SSF55729">
    <property type="entry name" value="Acyl-CoA N-acyltransferases (Nat)"/>
    <property type="match status" value="1"/>
</dbReference>
<name>A0A0B5QLZ3_CLOBE</name>
<evidence type="ECO:0000313" key="2">
    <source>
        <dbReference type="Proteomes" id="UP000031866"/>
    </source>
</evidence>
<evidence type="ECO:0008006" key="3">
    <source>
        <dbReference type="Google" id="ProtNLM"/>
    </source>
</evidence>
<accession>A0A0B5QLZ3</accession>
<dbReference type="EMBL" id="CP010086">
    <property type="protein sequence ID" value="AJG97798.1"/>
    <property type="molecule type" value="Genomic_DNA"/>
</dbReference>
<sequence>MKIKNLIKSYKSNGIQEVLHKIISKIYLKEYLYKVEITNGYSYTNNKFRLSELNLQILNEMMSNYPGEIDECKYNILKERLKKPDENTYVVFENEEICGYFNIAYKDTKESCANVIINISKDSIYLYDDYTFIKHRGKGVHKFSILSRINMGINKKKKYAYVAIVFENIISEKSYEKFSFKKVKKYHCFKIGKIKKTFEKGDKNEHFYL</sequence>
<gene>
    <name evidence="1" type="ORF">LF65_01184</name>
</gene>
<dbReference type="RefSeq" id="WP_041894809.1">
    <property type="nucleotide sequence ID" value="NZ_CP010086.2"/>
</dbReference>
<evidence type="ECO:0000313" key="1">
    <source>
        <dbReference type="EMBL" id="AJG97798.1"/>
    </source>
</evidence>
<dbReference type="KEGG" id="cbei:LF65_01184"/>
<dbReference type="AlphaFoldDB" id="A0A0B5QLZ3"/>
<protein>
    <recommendedName>
        <fullName evidence="3">N-acetyltransferase domain-containing protein</fullName>
    </recommendedName>
</protein>
<organism evidence="1 2">
    <name type="scientific">Clostridium beijerinckii</name>
    <name type="common">Clostridium MP</name>
    <dbReference type="NCBI Taxonomy" id="1520"/>
    <lineage>
        <taxon>Bacteria</taxon>
        <taxon>Bacillati</taxon>
        <taxon>Bacillota</taxon>
        <taxon>Clostridia</taxon>
        <taxon>Eubacteriales</taxon>
        <taxon>Clostridiaceae</taxon>
        <taxon>Clostridium</taxon>
    </lineage>
</organism>
<reference evidence="2" key="1">
    <citation type="submission" date="2014-12" db="EMBL/GenBank/DDBJ databases">
        <title>Genome sequence of Clostridium beijerinckii strain 59B.</title>
        <authorList>
            <person name="Little G.T."/>
            <person name="Minton N.P."/>
        </authorList>
    </citation>
    <scope>NUCLEOTIDE SEQUENCE [LARGE SCALE GENOMIC DNA]</scope>
    <source>
        <strain evidence="2">59B</strain>
    </source>
</reference>
<dbReference type="STRING" id="1520.LF65_01184"/>
<dbReference type="Proteomes" id="UP000031866">
    <property type="component" value="Chromosome"/>
</dbReference>
<proteinExistence type="predicted"/>
<dbReference type="Gene3D" id="3.40.630.30">
    <property type="match status" value="1"/>
</dbReference>
<dbReference type="InterPro" id="IPR016181">
    <property type="entry name" value="Acyl_CoA_acyltransferase"/>
</dbReference>